<dbReference type="InterPro" id="IPR044055">
    <property type="entry name" value="RibLong"/>
</dbReference>
<dbReference type="KEGG" id="cdo:CDOO_12050"/>
<dbReference type="Pfam" id="PF18957">
    <property type="entry name" value="RibLong"/>
    <property type="match status" value="3"/>
</dbReference>
<sequence length="675" mass="71226">MFSDTEKIERGNATVAALFNGSPAPAPAPADTQIWKAVTGENNGLNVQPSTSGACAVTMLGQTTSNTFSSTPLGSADLTRNYLVTEARSGIYLSNLAPDAGFQITRPTKTGETADRTNGEIEVQAGSVGNLSLALDGWIDTRNSVPAYGHVQNIRLRLSTPETITNFRMLIRADDRATLREDTTSMMNWNGWWAPGYTQAPSSGFQISYPEINGVKYIQIAAASIPANTWATAQFQADVRTAEITTDARFNSYSAATASFPYHCSAPKPSFTPGAPHRNEASVAVRKTNLDPMPAGTTYGLPDGYTPETGWVIAVNPAIGDVTAKPPVNALPGTHIDVPVQAIFNNAVLSTGDADFTVRAEDAPDNVKFFPTYGHTDAPREEDTPVASPANRSGGDFPAGTTFAVERDSPKWLKSINSADGSAVVNPGHLVLAGDYTVQVRVTFPDTTTEIVPMTVTVPPFPQREVFQPAYSPVSVVQGGTISAPAPKDAPEGTTYGRGAGVFDDLILETDGSGKLTANMDPGDYEIPVRVRYPDGSLETIYITVTVTEEPGLSSNDQCLAAGLPLLLLIPVGLATELNISGLSPIIDEIERQAAQVNAQLQQQAGIYNPEVARFVEQYNDEIRAAALVAAGLLVVSYLAASCSPDGSSTSSTSSDLSSTSSDDGLSSLSSLSSE</sequence>
<protein>
    <recommendedName>
        <fullName evidence="2">Long Rib domain-containing protein</fullName>
    </recommendedName>
</protein>
<reference evidence="3 4" key="1">
    <citation type="submission" date="2013-09" db="EMBL/GenBank/DDBJ databases">
        <title>Complete genome sequence of Corynebacterium doosanense CAU 212(T) (=DSM 45436(T)), isolated from activated sludge.</title>
        <authorList>
            <person name="Schaffert L."/>
            <person name="Albersmeier A."/>
            <person name="Kalinowski J."/>
            <person name="Ruckert C."/>
        </authorList>
    </citation>
    <scope>NUCLEOTIDE SEQUENCE [LARGE SCALE GENOMIC DNA]</scope>
    <source>
        <strain evidence="3 4">CAU 212</strain>
    </source>
</reference>
<evidence type="ECO:0000259" key="2">
    <source>
        <dbReference type="Pfam" id="PF18957"/>
    </source>
</evidence>
<evidence type="ECO:0000313" key="4">
    <source>
        <dbReference type="Proteomes" id="UP000029914"/>
    </source>
</evidence>
<keyword evidence="4" id="KW-1185">Reference proteome</keyword>
<dbReference type="OrthoDB" id="4428212at2"/>
<feature type="domain" description="Long Rib" evidence="2">
    <location>
        <begin position="371"/>
        <end position="458"/>
    </location>
</feature>
<dbReference type="Proteomes" id="UP000029914">
    <property type="component" value="Chromosome"/>
</dbReference>
<dbReference type="eggNOG" id="COG3147">
    <property type="taxonomic scope" value="Bacteria"/>
</dbReference>
<dbReference type="STRING" id="558173.CDOO_12050"/>
<dbReference type="AlphaFoldDB" id="A0A097IJK7"/>
<name>A0A097IJK7_9CORY</name>
<gene>
    <name evidence="3" type="ORF">CDOO_12050</name>
</gene>
<dbReference type="HOGENOM" id="CLU_406951_0_0_11"/>
<evidence type="ECO:0000256" key="1">
    <source>
        <dbReference type="SAM" id="MobiDB-lite"/>
    </source>
</evidence>
<dbReference type="RefSeq" id="WP_018022756.1">
    <property type="nucleotide sequence ID" value="NZ_AQUX01000012.1"/>
</dbReference>
<proteinExistence type="predicted"/>
<feature type="region of interest" description="Disordered" evidence="1">
    <location>
        <begin position="645"/>
        <end position="675"/>
    </location>
</feature>
<evidence type="ECO:0000313" key="3">
    <source>
        <dbReference type="EMBL" id="AIT62342.1"/>
    </source>
</evidence>
<dbReference type="NCBIfam" id="NF038186">
    <property type="entry name" value="YPDG_rpt"/>
    <property type="match status" value="1"/>
</dbReference>
<feature type="region of interest" description="Disordered" evidence="1">
    <location>
        <begin position="375"/>
        <end position="397"/>
    </location>
</feature>
<accession>A0A097IJK7</accession>
<feature type="domain" description="Long Rib" evidence="2">
    <location>
        <begin position="467"/>
        <end position="548"/>
    </location>
</feature>
<feature type="domain" description="Long Rib" evidence="2">
    <location>
        <begin position="279"/>
        <end position="346"/>
    </location>
</feature>
<dbReference type="EMBL" id="CP006764">
    <property type="protein sequence ID" value="AIT62342.1"/>
    <property type="molecule type" value="Genomic_DNA"/>
</dbReference>
<organism evidence="3 4">
    <name type="scientific">Corynebacterium doosanense CAU 212 = DSM 45436</name>
    <dbReference type="NCBI Taxonomy" id="558173"/>
    <lineage>
        <taxon>Bacteria</taxon>
        <taxon>Bacillati</taxon>
        <taxon>Actinomycetota</taxon>
        <taxon>Actinomycetes</taxon>
        <taxon>Mycobacteriales</taxon>
        <taxon>Corynebacteriaceae</taxon>
        <taxon>Corynebacterium</taxon>
    </lineage>
</organism>